<dbReference type="Proteomes" id="UP000019678">
    <property type="component" value="Unassembled WGS sequence"/>
</dbReference>
<reference evidence="1 2" key="1">
    <citation type="submission" date="2013-05" db="EMBL/GenBank/DDBJ databases">
        <title>Genome assembly of Chondromyces apiculatus DSM 436.</title>
        <authorList>
            <person name="Sharma G."/>
            <person name="Khatri I."/>
            <person name="Kaur C."/>
            <person name="Mayilraj S."/>
            <person name="Subramanian S."/>
        </authorList>
    </citation>
    <scope>NUCLEOTIDE SEQUENCE [LARGE SCALE GENOMIC DNA]</scope>
    <source>
        <strain evidence="1 2">DSM 436</strain>
    </source>
</reference>
<organism evidence="1 2">
    <name type="scientific">Chondromyces apiculatus DSM 436</name>
    <dbReference type="NCBI Taxonomy" id="1192034"/>
    <lineage>
        <taxon>Bacteria</taxon>
        <taxon>Pseudomonadati</taxon>
        <taxon>Myxococcota</taxon>
        <taxon>Polyangia</taxon>
        <taxon>Polyangiales</taxon>
        <taxon>Polyangiaceae</taxon>
        <taxon>Chondromyces</taxon>
    </lineage>
</organism>
<dbReference type="STRING" id="1192034.CAP_4719"/>
<dbReference type="AlphaFoldDB" id="A0A017T5G2"/>
<name>A0A017T5G2_9BACT</name>
<dbReference type="EMBL" id="ASRX01000037">
    <property type="protein sequence ID" value="EYF04242.1"/>
    <property type="molecule type" value="Genomic_DNA"/>
</dbReference>
<keyword evidence="2" id="KW-1185">Reference proteome</keyword>
<protein>
    <submittedName>
        <fullName evidence="1">Uncharacterized protein</fullName>
    </submittedName>
</protein>
<evidence type="ECO:0000313" key="2">
    <source>
        <dbReference type="Proteomes" id="UP000019678"/>
    </source>
</evidence>
<comment type="caution">
    <text evidence="1">The sequence shown here is derived from an EMBL/GenBank/DDBJ whole genome shotgun (WGS) entry which is preliminary data.</text>
</comment>
<evidence type="ECO:0000313" key="1">
    <source>
        <dbReference type="EMBL" id="EYF04242.1"/>
    </source>
</evidence>
<sequence>MMASLAGFAFAVAVVSGCEDAVPSPATPDGGAGAGGTTVGDGGLGDAANDGDVTLPDAADAGVAAVIIGITPSPRASGDAPPGQGEQLDAVLTTFAAGVRGAMVRRTLSNTGPEAAAELTGVAQRYAANGKQVLFNLALAERAADGRPAELSTLAWDDPVVISAVHDAVDLVLDTFGDSLAYLTFGSEVDIYLTRHPEQRPDFEALALEACAYATQHPDAPPALRTGVGFSMSSASAPTLPLTALREAGEVAAFTYLPGVADGAAAPTSDVAGALDRMIVLADGRPVVLQATGYPSAESAGGTRDKQRLFFSTLAEALAPRRAAFPFVNVVELNDPAPAACDSRVSAQGEAPDGPFEGFACSLGLFDLTGSEKPAWGEVAAIAATFASP</sequence>
<proteinExistence type="predicted"/>
<accession>A0A017T5G2</accession>
<gene>
    <name evidence="1" type="ORF">CAP_4719</name>
</gene>